<comment type="subcellular location">
    <subcellularLocation>
        <location evidence="2">Secreted</location>
    </subcellularLocation>
</comment>
<keyword evidence="6" id="KW-0929">Antimicrobial</keyword>
<dbReference type="InterPro" id="IPR002053">
    <property type="entry name" value="Glyco_hydro_25"/>
</dbReference>
<feature type="region of interest" description="Disordered" evidence="12">
    <location>
        <begin position="278"/>
        <end position="340"/>
    </location>
</feature>
<comment type="catalytic activity">
    <reaction evidence="1">
        <text>Hydrolysis of (1-&gt;4)-beta-linkages between N-acetylmuramic acid and N-acetyl-D-glucosamine residues in a peptidoglycan and between N-acetyl-D-glucosamine residues in chitodextrins.</text>
        <dbReference type="EC" id="3.2.1.17"/>
    </reaction>
</comment>
<comment type="similarity">
    <text evidence="3">Belongs to the glycosyl hydrolase 25 family.</text>
</comment>
<evidence type="ECO:0000256" key="7">
    <source>
        <dbReference type="ARBA" id="ARBA00022638"/>
    </source>
</evidence>
<dbReference type="PANTHER" id="PTHR34135">
    <property type="entry name" value="LYSOZYME"/>
    <property type="match status" value="1"/>
</dbReference>
<reference evidence="13 14" key="1">
    <citation type="submission" date="2017-06" db="EMBL/GenBank/DDBJ databases">
        <authorList>
            <person name="Kim H.J."/>
            <person name="Triplett B.A."/>
        </authorList>
    </citation>
    <scope>NUCLEOTIDE SEQUENCE [LARGE SCALE GENOMIC DNA]</scope>
    <source>
        <strain evidence="13 14">DSM 45207</strain>
    </source>
</reference>
<evidence type="ECO:0000256" key="10">
    <source>
        <dbReference type="ARBA" id="ARBA00023295"/>
    </source>
</evidence>
<feature type="region of interest" description="Disordered" evidence="12">
    <location>
        <begin position="174"/>
        <end position="247"/>
    </location>
</feature>
<gene>
    <name evidence="13" type="ORF">SAMN06265360_108183</name>
</gene>
<evidence type="ECO:0000313" key="14">
    <source>
        <dbReference type="Proteomes" id="UP000198348"/>
    </source>
</evidence>
<evidence type="ECO:0000256" key="1">
    <source>
        <dbReference type="ARBA" id="ARBA00000632"/>
    </source>
</evidence>
<dbReference type="GO" id="GO:0031640">
    <property type="term" value="P:killing of cells of another organism"/>
    <property type="evidence" value="ECO:0007669"/>
    <property type="project" value="UniProtKB-KW"/>
</dbReference>
<organism evidence="13 14">
    <name type="scientific">Haloechinothrix alba</name>
    <dbReference type="NCBI Taxonomy" id="664784"/>
    <lineage>
        <taxon>Bacteria</taxon>
        <taxon>Bacillati</taxon>
        <taxon>Actinomycetota</taxon>
        <taxon>Actinomycetes</taxon>
        <taxon>Pseudonocardiales</taxon>
        <taxon>Pseudonocardiaceae</taxon>
        <taxon>Haloechinothrix</taxon>
    </lineage>
</organism>
<feature type="compositionally biased region" description="Pro residues" evidence="12">
    <location>
        <begin position="198"/>
        <end position="211"/>
    </location>
</feature>
<evidence type="ECO:0000256" key="11">
    <source>
        <dbReference type="ARBA" id="ARBA00055588"/>
    </source>
</evidence>
<proteinExistence type="inferred from homology"/>
<feature type="compositionally biased region" description="Low complexity" evidence="12">
    <location>
        <begin position="174"/>
        <end position="197"/>
    </location>
</feature>
<evidence type="ECO:0000256" key="2">
    <source>
        <dbReference type="ARBA" id="ARBA00004613"/>
    </source>
</evidence>
<dbReference type="GO" id="GO:0016052">
    <property type="term" value="P:carbohydrate catabolic process"/>
    <property type="evidence" value="ECO:0007669"/>
    <property type="project" value="TreeGrafter"/>
</dbReference>
<dbReference type="Gene3D" id="3.20.20.80">
    <property type="entry name" value="Glycosidases"/>
    <property type="match status" value="1"/>
</dbReference>
<dbReference type="Pfam" id="PF01183">
    <property type="entry name" value="Glyco_hydro_25"/>
    <property type="match status" value="1"/>
</dbReference>
<keyword evidence="10" id="KW-0326">Glycosidase</keyword>
<evidence type="ECO:0000256" key="3">
    <source>
        <dbReference type="ARBA" id="ARBA00010646"/>
    </source>
</evidence>
<dbReference type="EC" id="3.2.1.17" evidence="4"/>
<dbReference type="EMBL" id="FZNW01000008">
    <property type="protein sequence ID" value="SNR52647.1"/>
    <property type="molecule type" value="Genomic_DNA"/>
</dbReference>
<protein>
    <recommendedName>
        <fullName evidence="4">lysozyme</fullName>
        <ecNumber evidence="4">3.2.1.17</ecNumber>
    </recommendedName>
</protein>
<feature type="region of interest" description="Disordered" evidence="12">
    <location>
        <begin position="79"/>
        <end position="135"/>
    </location>
</feature>
<evidence type="ECO:0000256" key="5">
    <source>
        <dbReference type="ARBA" id="ARBA00022525"/>
    </source>
</evidence>
<keyword evidence="14" id="KW-1185">Reference proteome</keyword>
<name>A0A238X196_9PSEU</name>
<dbReference type="GO" id="GO:0005576">
    <property type="term" value="C:extracellular region"/>
    <property type="evidence" value="ECO:0007669"/>
    <property type="project" value="UniProtKB-SubCell"/>
</dbReference>
<feature type="compositionally biased region" description="Acidic residues" evidence="12">
    <location>
        <begin position="313"/>
        <end position="338"/>
    </location>
</feature>
<dbReference type="GO" id="GO:0009253">
    <property type="term" value="P:peptidoglycan catabolic process"/>
    <property type="evidence" value="ECO:0007669"/>
    <property type="project" value="InterPro"/>
</dbReference>
<dbReference type="SMART" id="SM00641">
    <property type="entry name" value="Glyco_25"/>
    <property type="match status" value="1"/>
</dbReference>
<dbReference type="SUPFAM" id="SSF51445">
    <property type="entry name" value="(Trans)glycosidases"/>
    <property type="match status" value="1"/>
</dbReference>
<keyword evidence="5" id="KW-0964">Secreted</keyword>
<evidence type="ECO:0000313" key="13">
    <source>
        <dbReference type="EMBL" id="SNR52647.1"/>
    </source>
</evidence>
<keyword evidence="9" id="KW-1015">Disulfide bond</keyword>
<dbReference type="PROSITE" id="PS51904">
    <property type="entry name" value="GLYCOSYL_HYDROL_F25_2"/>
    <property type="match status" value="1"/>
</dbReference>
<evidence type="ECO:0000256" key="4">
    <source>
        <dbReference type="ARBA" id="ARBA00012732"/>
    </source>
</evidence>
<keyword evidence="8" id="KW-0378">Hydrolase</keyword>
<accession>A0A238X196</accession>
<keyword evidence="7" id="KW-0081">Bacteriolytic enzyme</keyword>
<dbReference type="AlphaFoldDB" id="A0A238X196"/>
<evidence type="ECO:0000256" key="9">
    <source>
        <dbReference type="ARBA" id="ARBA00023157"/>
    </source>
</evidence>
<evidence type="ECO:0000256" key="6">
    <source>
        <dbReference type="ARBA" id="ARBA00022529"/>
    </source>
</evidence>
<comment type="function">
    <text evidence="11">This enzyme has both lysozyme (acetylmuramidase) and diacetylmuramidase activities.</text>
</comment>
<sequence>MPQDPGQRESTFWRDAVAAAAGIALVASVLPGRAGTDAAHVAELLAPSELAATGDLVDEAESRRHDSVFWRHVYEQARQSSGAMREDDVTLPPLPGPAREPEAPAPEEVEVPLAGLAAAADDLPAPLPEGSSFAERELPVPVDGLAETTEAFEIPVPLLEWQAEPRPEEARILALPQPEAAPVPEAARPLGPEAVPSEPEPAPPQAGPAPSGPVEMPLSASDDLPAPLPEGSSFAERELPVPVDGLAETTEAFEIPVPLLEWQAEPRPEDARILALPQRAVPPVANADTGGATVESGRDESEPAPAPPREEPSGDETADDDGAEEATTEEETTEEQPDIADQLADAADTVVELVKGDDSVVQHGIDVSGWQGRVDWQHWWDEGKRFAYIKATEGTDITNSDFAHQYAGARDVGMIRGAYHYALPNESSGAAQANFFVDNGGAWSADGQTLPGVLDIEFNPYGPTCFGMTESAMVSWIEDFHDTYHERTGRYPVFYTNTKWWKRCVGTRHGFDETVPLWIARYADDAGELPPGWGEYTIWQYTDSPLDKNEFNGSYRELVELARGGLLE</sequence>
<dbReference type="PANTHER" id="PTHR34135:SF2">
    <property type="entry name" value="LYSOZYME"/>
    <property type="match status" value="1"/>
</dbReference>
<feature type="compositionally biased region" description="Low complexity" evidence="12">
    <location>
        <begin position="111"/>
        <end position="130"/>
    </location>
</feature>
<evidence type="ECO:0000256" key="8">
    <source>
        <dbReference type="ARBA" id="ARBA00022801"/>
    </source>
</evidence>
<dbReference type="Proteomes" id="UP000198348">
    <property type="component" value="Unassembled WGS sequence"/>
</dbReference>
<dbReference type="InterPro" id="IPR017853">
    <property type="entry name" value="GH"/>
</dbReference>
<dbReference type="GO" id="GO:0016998">
    <property type="term" value="P:cell wall macromolecule catabolic process"/>
    <property type="evidence" value="ECO:0007669"/>
    <property type="project" value="InterPro"/>
</dbReference>
<dbReference type="GO" id="GO:0003796">
    <property type="term" value="F:lysozyme activity"/>
    <property type="evidence" value="ECO:0007669"/>
    <property type="project" value="UniProtKB-EC"/>
</dbReference>
<dbReference type="GO" id="GO:0042742">
    <property type="term" value="P:defense response to bacterium"/>
    <property type="evidence" value="ECO:0007669"/>
    <property type="project" value="UniProtKB-KW"/>
</dbReference>
<dbReference type="CDD" id="cd06412">
    <property type="entry name" value="GH25_CH-type"/>
    <property type="match status" value="1"/>
</dbReference>
<evidence type="ECO:0000256" key="12">
    <source>
        <dbReference type="SAM" id="MobiDB-lite"/>
    </source>
</evidence>
<dbReference type="InterPro" id="IPR018077">
    <property type="entry name" value="Glyco_hydro_fam25_subgr"/>
</dbReference>
<dbReference type="FunFam" id="3.20.20.80:FF:000060">
    <property type="entry name" value="Lysozyme M1"/>
    <property type="match status" value="1"/>
</dbReference>